<dbReference type="AlphaFoldDB" id="A0A1B2EXZ2"/>
<sequence length="155" mass="17011">MAIAATLQKYLDDRDVTYDVISHEPTGSSWDTAQISHIPGNRLAKGILLRDQQGYWLAVLPASHFLRLSELKLDLGRVDLAGEDEVAEIFPDCVRGAIPPVGECYGLDVIIDSSIDQQPELYLEGGDHATLIHMGQAEFARLNTRARHGAFTDGP</sequence>
<dbReference type="SUPFAM" id="SSF55826">
    <property type="entry name" value="YbaK/ProRS associated domain"/>
    <property type="match status" value="1"/>
</dbReference>
<dbReference type="Pfam" id="PF04073">
    <property type="entry name" value="tRNA_edit"/>
    <property type="match status" value="1"/>
</dbReference>
<name>A0A1B2EXZ2_9HYPH</name>
<keyword evidence="2" id="KW-0614">Plasmid</keyword>
<protein>
    <recommendedName>
        <fullName evidence="1">YbaK/aminoacyl-tRNA synthetase-associated domain-containing protein</fullName>
    </recommendedName>
</protein>
<proteinExistence type="predicted"/>
<organism evidence="2">
    <name type="scientific">Microvirga ossetica</name>
    <dbReference type="NCBI Taxonomy" id="1882682"/>
    <lineage>
        <taxon>Bacteria</taxon>
        <taxon>Pseudomonadati</taxon>
        <taxon>Pseudomonadota</taxon>
        <taxon>Alphaproteobacteria</taxon>
        <taxon>Hyphomicrobiales</taxon>
        <taxon>Methylobacteriaceae</taxon>
        <taxon>Microvirga</taxon>
    </lineage>
</organism>
<dbReference type="InterPro" id="IPR007214">
    <property type="entry name" value="YbaK/aa-tRNA-synth-assoc-dom"/>
</dbReference>
<accession>A0A1B2EXZ2</accession>
<evidence type="ECO:0000313" key="2">
    <source>
        <dbReference type="EMBL" id="ANY84813.1"/>
    </source>
</evidence>
<reference evidence="2" key="1">
    <citation type="submission" date="2016-07" db="EMBL/GenBank/DDBJ databases">
        <title>Microvirga ossetica sp. nov. a new species of rhizobia isolated from root nodules of the legume species Vicia alpestris Steven originated from North Ossetia region in the Caucasus.</title>
        <authorList>
            <person name="Safronova V.I."/>
            <person name="Kuznetsova I.G."/>
            <person name="Sazanova A.L."/>
            <person name="Belimov A."/>
            <person name="Andronov E."/>
            <person name="Osledkin Y.S."/>
            <person name="Onishchuk O.P."/>
            <person name="Kurchak O.N."/>
            <person name="Shaposhnikov A.I."/>
            <person name="Willems A."/>
            <person name="Tikhonovich I.A."/>
        </authorList>
    </citation>
    <scope>NUCLEOTIDE SEQUENCE [LARGE SCALE GENOMIC DNA]</scope>
    <source>
        <strain evidence="2">V5/3M</strain>
        <plasmid evidence="2">unnamed2</plasmid>
    </source>
</reference>
<gene>
    <name evidence="2" type="ORF">BB934_40485</name>
</gene>
<geneLocation type="plasmid" evidence="2">
    <name>unnamed2</name>
</geneLocation>
<dbReference type="GO" id="GO:0002161">
    <property type="term" value="F:aminoacyl-tRNA deacylase activity"/>
    <property type="evidence" value="ECO:0007669"/>
    <property type="project" value="InterPro"/>
</dbReference>
<dbReference type="OrthoDB" id="9786549at2"/>
<dbReference type="EMBL" id="CP016619">
    <property type="protein sequence ID" value="ANY84813.1"/>
    <property type="molecule type" value="Genomic_DNA"/>
</dbReference>
<dbReference type="CDD" id="cd04332">
    <property type="entry name" value="YbaK_like"/>
    <property type="match status" value="1"/>
</dbReference>
<dbReference type="Gene3D" id="3.90.960.10">
    <property type="entry name" value="YbaK/aminoacyl-tRNA synthetase-associated domain"/>
    <property type="match status" value="1"/>
</dbReference>
<feature type="domain" description="YbaK/aminoacyl-tRNA synthetase-associated" evidence="1">
    <location>
        <begin position="23"/>
        <end position="142"/>
    </location>
</feature>
<evidence type="ECO:0000259" key="1">
    <source>
        <dbReference type="Pfam" id="PF04073"/>
    </source>
</evidence>
<dbReference type="KEGG" id="moc:BB934_40485"/>
<dbReference type="InterPro" id="IPR036754">
    <property type="entry name" value="YbaK/aa-tRNA-synt-asso_dom_sf"/>
</dbReference>